<proteinExistence type="inferred from homology"/>
<dbReference type="Proteomes" id="UP001198565">
    <property type="component" value="Unassembled WGS sequence"/>
</dbReference>
<feature type="domain" description="Thioesterase" evidence="2">
    <location>
        <begin position="2"/>
        <end position="206"/>
    </location>
</feature>
<comment type="similarity">
    <text evidence="1">Belongs to the thioesterase family.</text>
</comment>
<gene>
    <name evidence="3" type="ORF">K7472_07740</name>
</gene>
<dbReference type="PANTHER" id="PTHR11487">
    <property type="entry name" value="THIOESTERASE"/>
    <property type="match status" value="1"/>
</dbReference>
<evidence type="ECO:0000313" key="4">
    <source>
        <dbReference type="Proteomes" id="UP001198565"/>
    </source>
</evidence>
<dbReference type="InterPro" id="IPR012223">
    <property type="entry name" value="TEII"/>
</dbReference>
<evidence type="ECO:0000313" key="3">
    <source>
        <dbReference type="EMBL" id="MBY8884736.1"/>
    </source>
</evidence>
<keyword evidence="4" id="KW-1185">Reference proteome</keyword>
<dbReference type="Pfam" id="PF00975">
    <property type="entry name" value="Thioesterase"/>
    <property type="match status" value="1"/>
</dbReference>
<evidence type="ECO:0000256" key="1">
    <source>
        <dbReference type="ARBA" id="ARBA00007169"/>
    </source>
</evidence>
<name>A0ABS7QNH8_9ACTN</name>
<dbReference type="Gene3D" id="3.40.50.1820">
    <property type="entry name" value="alpha/beta hydrolase"/>
    <property type="match status" value="1"/>
</dbReference>
<protein>
    <submittedName>
        <fullName evidence="3">Alpha/beta fold hydrolase</fullName>
    </submittedName>
</protein>
<dbReference type="InterPro" id="IPR001031">
    <property type="entry name" value="Thioesterase"/>
</dbReference>
<organism evidence="3 4">
    <name type="scientific">Streptantibioticus parmotrematis</name>
    <dbReference type="NCBI Taxonomy" id="2873249"/>
    <lineage>
        <taxon>Bacteria</taxon>
        <taxon>Bacillati</taxon>
        <taxon>Actinomycetota</taxon>
        <taxon>Actinomycetes</taxon>
        <taxon>Kitasatosporales</taxon>
        <taxon>Streptomycetaceae</taxon>
        <taxon>Streptantibioticus</taxon>
    </lineage>
</organism>
<comment type="caution">
    <text evidence="3">The sequence shown here is derived from an EMBL/GenBank/DDBJ whole genome shotgun (WGS) entry which is preliminary data.</text>
</comment>
<dbReference type="InterPro" id="IPR029058">
    <property type="entry name" value="AB_hydrolase_fold"/>
</dbReference>
<keyword evidence="3" id="KW-0378">Hydrolase</keyword>
<dbReference type="PANTHER" id="PTHR11487:SF0">
    <property type="entry name" value="S-ACYL FATTY ACID SYNTHASE THIOESTERASE, MEDIUM CHAIN"/>
    <property type="match status" value="1"/>
</dbReference>
<reference evidence="3 4" key="1">
    <citation type="submission" date="2021-08" db="EMBL/GenBank/DDBJ databases">
        <title>Streptomyces sp. PTM05 isolated from lichen.</title>
        <authorList>
            <person name="Somphong A."/>
            <person name="Phongsopitanun W."/>
            <person name="Tanasupawat S."/>
        </authorList>
    </citation>
    <scope>NUCLEOTIDE SEQUENCE [LARGE SCALE GENOMIC DNA]</scope>
    <source>
        <strain evidence="3 4">Ptm05</strain>
    </source>
</reference>
<dbReference type="EMBL" id="JAINVZ010000004">
    <property type="protein sequence ID" value="MBY8884736.1"/>
    <property type="molecule type" value="Genomic_DNA"/>
</dbReference>
<sequence length="222" mass="23797">MPHSGGGPNRYLRLVGNVPDDVEVLGFTLPGRERRLAEPPGATLDEVVTSLSTIPGAVPPTVLLGHSLGATLALHLAHALGDHCAGLVVSGQTPHRQDWLSERSTDEEIVRLLERGGDLPSEFFKEGAWRTALLNNMRADLALGGEAVARGTAIRIDAPVTVLCGTEDRLIDMEALADWGGHTTTRCEVELVPGGHFALFDPANRPRFEDAIGRHLDRVLSS</sequence>
<evidence type="ECO:0000259" key="2">
    <source>
        <dbReference type="Pfam" id="PF00975"/>
    </source>
</evidence>
<dbReference type="SUPFAM" id="SSF53474">
    <property type="entry name" value="alpha/beta-Hydrolases"/>
    <property type="match status" value="1"/>
</dbReference>
<accession>A0ABS7QNH8</accession>
<dbReference type="GO" id="GO:0016787">
    <property type="term" value="F:hydrolase activity"/>
    <property type="evidence" value="ECO:0007669"/>
    <property type="project" value="UniProtKB-KW"/>
</dbReference>